<dbReference type="GO" id="GO:0003700">
    <property type="term" value="F:DNA-binding transcription factor activity"/>
    <property type="evidence" value="ECO:0007669"/>
    <property type="project" value="InterPro"/>
</dbReference>
<reference evidence="5" key="2">
    <citation type="journal article" date="2021" name="PeerJ">
        <title>Extensive microbial diversity within the chicken gut microbiome revealed by metagenomics and culture.</title>
        <authorList>
            <person name="Gilroy R."/>
            <person name="Ravi A."/>
            <person name="Getino M."/>
            <person name="Pursley I."/>
            <person name="Horton D.L."/>
            <person name="Alikhan N.F."/>
            <person name="Baker D."/>
            <person name="Gharbi K."/>
            <person name="Hall N."/>
            <person name="Watson M."/>
            <person name="Adriaenssens E.M."/>
            <person name="Foster-Nyarko E."/>
            <person name="Jarju S."/>
            <person name="Secka A."/>
            <person name="Antonio M."/>
            <person name="Oren A."/>
            <person name="Chaudhuri R.R."/>
            <person name="La Ragione R."/>
            <person name="Hildebrand F."/>
            <person name="Pallen M.J."/>
        </authorList>
    </citation>
    <scope>NUCLEOTIDE SEQUENCE</scope>
    <source>
        <strain evidence="5">2830</strain>
    </source>
</reference>
<dbReference type="PROSITE" id="PS01117">
    <property type="entry name" value="HTH_MARR_1"/>
    <property type="match status" value="1"/>
</dbReference>
<comment type="caution">
    <text evidence="5">The sequence shown here is derived from an EMBL/GenBank/DDBJ whole genome shotgun (WGS) entry which is preliminary data.</text>
</comment>
<keyword evidence="2" id="KW-0238">DNA-binding</keyword>
<keyword evidence="1" id="KW-0805">Transcription regulation</keyword>
<dbReference type="AlphaFoldDB" id="A0A9D1KZ68"/>
<dbReference type="SUPFAM" id="SSF46785">
    <property type="entry name" value="Winged helix' DNA-binding domain"/>
    <property type="match status" value="1"/>
</dbReference>
<dbReference type="EMBL" id="DVMH01000015">
    <property type="protein sequence ID" value="HIU10096.1"/>
    <property type="molecule type" value="Genomic_DNA"/>
</dbReference>
<organism evidence="5 6">
    <name type="scientific">Candidatus Avidehalobacter gallistercoris</name>
    <dbReference type="NCBI Taxonomy" id="2840694"/>
    <lineage>
        <taxon>Bacteria</taxon>
        <taxon>Bacillati</taxon>
        <taxon>Bacillota</taxon>
        <taxon>Clostridia</taxon>
        <taxon>Eubacteriales</taxon>
        <taxon>Peptococcaceae</taxon>
        <taxon>Peptococcaceae incertae sedis</taxon>
        <taxon>Candidatus Avidehalobacter</taxon>
    </lineage>
</organism>
<evidence type="ECO:0000259" key="4">
    <source>
        <dbReference type="PROSITE" id="PS50995"/>
    </source>
</evidence>
<accession>A0A9D1KZ68</accession>
<dbReference type="PANTHER" id="PTHR42756:SF1">
    <property type="entry name" value="TRANSCRIPTIONAL REPRESSOR OF EMRAB OPERON"/>
    <property type="match status" value="1"/>
</dbReference>
<dbReference type="GO" id="GO:0003677">
    <property type="term" value="F:DNA binding"/>
    <property type="evidence" value="ECO:0007669"/>
    <property type="project" value="UniProtKB-KW"/>
</dbReference>
<dbReference type="PROSITE" id="PS50995">
    <property type="entry name" value="HTH_MARR_2"/>
    <property type="match status" value="1"/>
</dbReference>
<evidence type="ECO:0000256" key="1">
    <source>
        <dbReference type="ARBA" id="ARBA00023015"/>
    </source>
</evidence>
<dbReference type="InterPro" id="IPR000835">
    <property type="entry name" value="HTH_MarR-typ"/>
</dbReference>
<reference evidence="5" key="1">
    <citation type="submission" date="2020-10" db="EMBL/GenBank/DDBJ databases">
        <authorList>
            <person name="Gilroy R."/>
        </authorList>
    </citation>
    <scope>NUCLEOTIDE SEQUENCE</scope>
    <source>
        <strain evidence="5">2830</strain>
    </source>
</reference>
<evidence type="ECO:0000313" key="5">
    <source>
        <dbReference type="EMBL" id="HIU10096.1"/>
    </source>
</evidence>
<feature type="domain" description="HTH marR-type" evidence="4">
    <location>
        <begin position="1"/>
        <end position="133"/>
    </location>
</feature>
<dbReference type="Pfam" id="PF12802">
    <property type="entry name" value="MarR_2"/>
    <property type="match status" value="1"/>
</dbReference>
<dbReference type="InterPro" id="IPR036390">
    <property type="entry name" value="WH_DNA-bd_sf"/>
</dbReference>
<dbReference type="PANTHER" id="PTHR42756">
    <property type="entry name" value="TRANSCRIPTIONAL REGULATOR, MARR"/>
    <property type="match status" value="1"/>
</dbReference>
<dbReference type="InterPro" id="IPR023187">
    <property type="entry name" value="Tscrpt_reg_MarR-type_CS"/>
</dbReference>
<evidence type="ECO:0000313" key="6">
    <source>
        <dbReference type="Proteomes" id="UP000824124"/>
    </source>
</evidence>
<dbReference type="PRINTS" id="PR00598">
    <property type="entry name" value="HTHMARR"/>
</dbReference>
<name>A0A9D1KZ68_9FIRM</name>
<proteinExistence type="predicted"/>
<gene>
    <name evidence="5" type="ORF">IAB00_02445</name>
</gene>
<keyword evidence="3" id="KW-0804">Transcription</keyword>
<evidence type="ECO:0000256" key="2">
    <source>
        <dbReference type="ARBA" id="ARBA00023125"/>
    </source>
</evidence>
<dbReference type="Proteomes" id="UP000824124">
    <property type="component" value="Unassembled WGS sequence"/>
</dbReference>
<dbReference type="SMART" id="SM00347">
    <property type="entry name" value="HTH_MARR"/>
    <property type="match status" value="1"/>
</dbReference>
<dbReference type="Gene3D" id="1.10.10.10">
    <property type="entry name" value="Winged helix-like DNA-binding domain superfamily/Winged helix DNA-binding domain"/>
    <property type="match status" value="1"/>
</dbReference>
<dbReference type="InterPro" id="IPR036388">
    <property type="entry name" value="WH-like_DNA-bd_sf"/>
</dbReference>
<sequence length="160" mass="18092">MDITKRKITKIARETGKFTVRTLRADGVGTGEFDVIHAVRKNPGITQADICAITGLDKGAVARQTANLEEKGYLIREDNPKDGRSRLLYPTEKANELKNSKASVETAFYEWLLEPLAEEERQEFARILDILYQRCKAESKAGFPEMTRILKDSGEDENKE</sequence>
<protein>
    <submittedName>
        <fullName evidence="5">MarR family transcriptional regulator</fullName>
    </submittedName>
</protein>
<evidence type="ECO:0000256" key="3">
    <source>
        <dbReference type="ARBA" id="ARBA00023163"/>
    </source>
</evidence>